<feature type="transmembrane region" description="Helical" evidence="7">
    <location>
        <begin position="201"/>
        <end position="221"/>
    </location>
</feature>
<feature type="transmembrane region" description="Helical" evidence="7">
    <location>
        <begin position="233"/>
        <end position="252"/>
    </location>
</feature>
<comment type="similarity">
    <text evidence="2">Belongs to the EamA transporter family.</text>
</comment>
<evidence type="ECO:0000256" key="4">
    <source>
        <dbReference type="ARBA" id="ARBA00022692"/>
    </source>
</evidence>
<feature type="transmembrane region" description="Helical" evidence="7">
    <location>
        <begin position="142"/>
        <end position="162"/>
    </location>
</feature>
<dbReference type="SUPFAM" id="SSF103481">
    <property type="entry name" value="Multidrug resistance efflux transporter EmrE"/>
    <property type="match status" value="2"/>
</dbReference>
<dbReference type="Pfam" id="PF00892">
    <property type="entry name" value="EamA"/>
    <property type="match status" value="2"/>
</dbReference>
<keyword evidence="5 7" id="KW-1133">Transmembrane helix</keyword>
<feature type="transmembrane region" description="Helical" evidence="7">
    <location>
        <begin position="264"/>
        <end position="284"/>
    </location>
</feature>
<feature type="transmembrane region" description="Helical" evidence="7">
    <location>
        <begin position="87"/>
        <end position="105"/>
    </location>
</feature>
<dbReference type="STRING" id="1693.BMIN_0455"/>
<feature type="transmembrane region" description="Helical" evidence="7">
    <location>
        <begin position="57"/>
        <end position="75"/>
    </location>
</feature>
<evidence type="ECO:0000256" key="5">
    <source>
        <dbReference type="ARBA" id="ARBA00022989"/>
    </source>
</evidence>
<evidence type="ECO:0000313" key="9">
    <source>
        <dbReference type="EMBL" id="KFI72558.1"/>
    </source>
</evidence>
<proteinExistence type="inferred from homology"/>
<keyword evidence="6 7" id="KW-0472">Membrane</keyword>
<evidence type="ECO:0000256" key="2">
    <source>
        <dbReference type="ARBA" id="ARBA00007362"/>
    </source>
</evidence>
<keyword evidence="3" id="KW-1003">Cell membrane</keyword>
<keyword evidence="10" id="KW-1185">Reference proteome</keyword>
<protein>
    <submittedName>
        <fullName evidence="9">Rhat</fullName>
    </submittedName>
</protein>
<dbReference type="AlphaFoldDB" id="A0A087BNF8"/>
<feature type="transmembrane region" description="Helical" evidence="7">
    <location>
        <begin position="290"/>
        <end position="310"/>
    </location>
</feature>
<evidence type="ECO:0000256" key="7">
    <source>
        <dbReference type="SAM" id="Phobius"/>
    </source>
</evidence>
<dbReference type="InterPro" id="IPR037185">
    <property type="entry name" value="EmrE-like"/>
</dbReference>
<evidence type="ECO:0000256" key="3">
    <source>
        <dbReference type="ARBA" id="ARBA00022475"/>
    </source>
</evidence>
<sequence>MRESMSGGRRGWMRGFSSRMSRSFPPNLARMMLLACAALWGGSYLVAKIAISTIPPMWLMFIRLGVACVIMLALFHKTIIPNLTKAIIVPSLVVGVTYFGSMALQTKGLETIDPGRSSFLTASYAVLTPFALWLVARSAPKAIHIVSAIICLMGVGFVALKPSTATLQLSYGDVLTLLNAVFVAFNIVYLGVYIKRFNPIAMTFVQFVVASVLFLVAALLTEPGPNSSWLAPDVIWSILYLLLAATTLAQIMQNIGLAHVPTSSASIIMCSESIFSVSFSAMFWGERVGWTSFVGFALIFSAMVLSSMGARPSDRSRERTRMTVIHGDSEDVRLP</sequence>
<evidence type="ECO:0000256" key="6">
    <source>
        <dbReference type="ARBA" id="ARBA00023136"/>
    </source>
</evidence>
<dbReference type="EMBL" id="JGZD01000009">
    <property type="protein sequence ID" value="KFI72558.1"/>
    <property type="molecule type" value="Genomic_DNA"/>
</dbReference>
<organism evidence="9 10">
    <name type="scientific">Bifidobacterium minimum</name>
    <dbReference type="NCBI Taxonomy" id="1693"/>
    <lineage>
        <taxon>Bacteria</taxon>
        <taxon>Bacillati</taxon>
        <taxon>Actinomycetota</taxon>
        <taxon>Actinomycetes</taxon>
        <taxon>Bifidobacteriales</taxon>
        <taxon>Bifidobacteriaceae</taxon>
        <taxon>Bifidobacterium</taxon>
    </lineage>
</organism>
<dbReference type="eggNOG" id="COG0697">
    <property type="taxonomic scope" value="Bacteria"/>
</dbReference>
<keyword evidence="4 7" id="KW-0812">Transmembrane</keyword>
<evidence type="ECO:0000259" key="8">
    <source>
        <dbReference type="Pfam" id="PF00892"/>
    </source>
</evidence>
<evidence type="ECO:0000256" key="1">
    <source>
        <dbReference type="ARBA" id="ARBA00004651"/>
    </source>
</evidence>
<reference evidence="9 10" key="1">
    <citation type="submission" date="2014-03" db="EMBL/GenBank/DDBJ databases">
        <title>Genomics of Bifidobacteria.</title>
        <authorList>
            <person name="Ventura M."/>
            <person name="Milani C."/>
            <person name="Lugli G.A."/>
        </authorList>
    </citation>
    <scope>NUCLEOTIDE SEQUENCE [LARGE SCALE GENOMIC DNA]</scope>
    <source>
        <strain evidence="9 10">LMG 11592</strain>
    </source>
</reference>
<dbReference type="PANTHER" id="PTHR42920:SF5">
    <property type="entry name" value="EAMA DOMAIN-CONTAINING PROTEIN"/>
    <property type="match status" value="1"/>
</dbReference>
<dbReference type="GO" id="GO:0005886">
    <property type="term" value="C:plasma membrane"/>
    <property type="evidence" value="ECO:0007669"/>
    <property type="project" value="UniProtKB-SubCell"/>
</dbReference>
<evidence type="ECO:0000313" key="10">
    <source>
        <dbReference type="Proteomes" id="UP000029014"/>
    </source>
</evidence>
<dbReference type="Proteomes" id="UP000029014">
    <property type="component" value="Unassembled WGS sequence"/>
</dbReference>
<dbReference type="RefSeq" id="WP_022860581.1">
    <property type="nucleotide sequence ID" value="NZ_JGZD01000009.1"/>
</dbReference>
<dbReference type="InterPro" id="IPR051258">
    <property type="entry name" value="Diverse_Substrate_Transporter"/>
</dbReference>
<feature type="domain" description="EamA" evidence="8">
    <location>
        <begin position="171"/>
        <end position="307"/>
    </location>
</feature>
<dbReference type="PANTHER" id="PTHR42920">
    <property type="entry name" value="OS03G0707200 PROTEIN-RELATED"/>
    <property type="match status" value="1"/>
</dbReference>
<feature type="transmembrane region" description="Helical" evidence="7">
    <location>
        <begin position="117"/>
        <end position="135"/>
    </location>
</feature>
<comment type="caution">
    <text evidence="9">The sequence shown here is derived from an EMBL/GenBank/DDBJ whole genome shotgun (WGS) entry which is preliminary data.</text>
</comment>
<comment type="subcellular location">
    <subcellularLocation>
        <location evidence="1">Cell membrane</location>
        <topology evidence="1">Multi-pass membrane protein</topology>
    </subcellularLocation>
</comment>
<feature type="transmembrane region" description="Helical" evidence="7">
    <location>
        <begin position="174"/>
        <end position="194"/>
    </location>
</feature>
<feature type="domain" description="EamA" evidence="8">
    <location>
        <begin position="31"/>
        <end position="158"/>
    </location>
</feature>
<name>A0A087BNF8_9BIFI</name>
<accession>A0A087BNF8</accession>
<gene>
    <name evidence="9" type="ORF">BMIN_0455</name>
</gene>
<dbReference type="InterPro" id="IPR000620">
    <property type="entry name" value="EamA_dom"/>
</dbReference>